<dbReference type="Pfam" id="PF22974">
    <property type="entry name" value="DUF7029"/>
    <property type="match status" value="1"/>
</dbReference>
<proteinExistence type="predicted"/>
<gene>
    <name evidence="3" type="ORF">AK830_g6902</name>
</gene>
<reference evidence="3 4" key="1">
    <citation type="submission" date="2015-09" db="EMBL/GenBank/DDBJ databases">
        <title>Draft genome of a European isolate of the apple canker pathogen Neonectria ditissima.</title>
        <authorList>
            <person name="Gomez-Cortecero A."/>
            <person name="Harrison R.J."/>
            <person name="Armitage A.D."/>
        </authorList>
    </citation>
    <scope>NUCLEOTIDE SEQUENCE [LARGE SCALE GENOMIC DNA]</scope>
    <source>
        <strain evidence="3 4">R09/05</strain>
    </source>
</reference>
<dbReference type="OrthoDB" id="160645at2759"/>
<keyword evidence="1" id="KW-0732">Signal</keyword>
<feature type="domain" description="DUF7029" evidence="2">
    <location>
        <begin position="85"/>
        <end position="180"/>
    </location>
</feature>
<feature type="chain" id="PRO_5006135823" description="DUF7029 domain-containing protein" evidence="1">
    <location>
        <begin position="22"/>
        <end position="474"/>
    </location>
</feature>
<dbReference type="EMBL" id="LKCW01000101">
    <property type="protein sequence ID" value="KPM39656.1"/>
    <property type="molecule type" value="Genomic_DNA"/>
</dbReference>
<dbReference type="AlphaFoldDB" id="A0A0P7BHC6"/>
<protein>
    <recommendedName>
        <fullName evidence="2">DUF7029 domain-containing protein</fullName>
    </recommendedName>
</protein>
<evidence type="ECO:0000313" key="3">
    <source>
        <dbReference type="EMBL" id="KPM39656.1"/>
    </source>
</evidence>
<evidence type="ECO:0000256" key="1">
    <source>
        <dbReference type="SAM" id="SignalP"/>
    </source>
</evidence>
<accession>A0A0P7BHC6</accession>
<comment type="caution">
    <text evidence="3">The sequence shown here is derived from an EMBL/GenBank/DDBJ whole genome shotgun (WGS) entry which is preliminary data.</text>
</comment>
<keyword evidence="4" id="KW-1185">Reference proteome</keyword>
<evidence type="ECO:0000313" key="4">
    <source>
        <dbReference type="Proteomes" id="UP000050424"/>
    </source>
</evidence>
<sequence>MVMPSYVLCLATLAGLASTHANLPTPRFRTLYAKTLNSSRVGHDTTLSPIINPDVDTTSIQNIVPSKNISMNWGTQGNGLVNVSLEMNHPTVLLEQIDGIGTVDCEPTSVSITFSDKDAFDEALADWSDDDSFILVTNHLGDCDAENERGFFLARSITSDSDSLTVVASGEKSDIESTAAFTEITFSSIPTVQSKRAVTVDANGLTLSNTLALTPATSLYLYAPYLSVTANNANLTTAITFSGKLRYSILKAKVYELSFDVDTYASADLGLTIDVTAPYSQNVVYDPAPLTYSIVNVPGIVSLGPALDFAIGVDVSANAAVTLTTDLSVKIEDGNFHLDFLDSSNSSVTGWTPAFTANANISEKAVASVDPYVDITVMLEFKLLGGLLDLSGGVTAQPKFNNDFVLSASQVVNGTSDGTSADGTITQPEGEGCSQGLAVTSDFEFSVIAFVTQWWRQTVYNVTVPIADECYTWL</sequence>
<organism evidence="3 4">
    <name type="scientific">Neonectria ditissima</name>
    <dbReference type="NCBI Taxonomy" id="78410"/>
    <lineage>
        <taxon>Eukaryota</taxon>
        <taxon>Fungi</taxon>
        <taxon>Dikarya</taxon>
        <taxon>Ascomycota</taxon>
        <taxon>Pezizomycotina</taxon>
        <taxon>Sordariomycetes</taxon>
        <taxon>Hypocreomycetidae</taxon>
        <taxon>Hypocreales</taxon>
        <taxon>Nectriaceae</taxon>
        <taxon>Neonectria</taxon>
    </lineage>
</organism>
<evidence type="ECO:0000259" key="2">
    <source>
        <dbReference type="Pfam" id="PF22974"/>
    </source>
</evidence>
<feature type="signal peptide" evidence="1">
    <location>
        <begin position="1"/>
        <end position="21"/>
    </location>
</feature>
<dbReference type="STRING" id="78410.A0A0P7BHC6"/>
<name>A0A0P7BHC6_9HYPO</name>
<dbReference type="InterPro" id="IPR054293">
    <property type="entry name" value="DUF7029"/>
</dbReference>
<dbReference type="Proteomes" id="UP000050424">
    <property type="component" value="Unassembled WGS sequence"/>
</dbReference>